<dbReference type="SUPFAM" id="SSF51735">
    <property type="entry name" value="NAD(P)-binding Rossmann-fold domains"/>
    <property type="match status" value="1"/>
</dbReference>
<keyword evidence="2" id="KW-0560">Oxidoreductase</keyword>
<dbReference type="InterPro" id="IPR020904">
    <property type="entry name" value="Sc_DH/Rdtase_CS"/>
</dbReference>
<evidence type="ECO:0000256" key="1">
    <source>
        <dbReference type="ARBA" id="ARBA00006484"/>
    </source>
</evidence>
<protein>
    <submittedName>
        <fullName evidence="4">NAD(P)-dependent dehydrogenase, short-chain alcohol dehydrogenase family</fullName>
    </submittedName>
</protein>
<comment type="similarity">
    <text evidence="1">Belongs to the short-chain dehydrogenases/reductases (SDR) family.</text>
</comment>
<dbReference type="AlphaFoldDB" id="A0A1H4KFT5"/>
<dbReference type="InterPro" id="IPR057326">
    <property type="entry name" value="KR_dom"/>
</dbReference>
<dbReference type="CDD" id="cd05233">
    <property type="entry name" value="SDR_c"/>
    <property type="match status" value="1"/>
</dbReference>
<dbReference type="SMART" id="SM00822">
    <property type="entry name" value="PKS_KR"/>
    <property type="match status" value="1"/>
</dbReference>
<accession>A0A1H4KFT5</accession>
<dbReference type="EMBL" id="FNSN01000003">
    <property type="protein sequence ID" value="SEB57420.1"/>
    <property type="molecule type" value="Genomic_DNA"/>
</dbReference>
<dbReference type="InterPro" id="IPR002347">
    <property type="entry name" value="SDR_fam"/>
</dbReference>
<dbReference type="Gene3D" id="3.40.50.720">
    <property type="entry name" value="NAD(P)-binding Rossmann-like Domain"/>
    <property type="match status" value="1"/>
</dbReference>
<proteinExistence type="inferred from homology"/>
<evidence type="ECO:0000313" key="5">
    <source>
        <dbReference type="Proteomes" id="UP000182652"/>
    </source>
</evidence>
<dbReference type="GO" id="GO:0016491">
    <property type="term" value="F:oxidoreductase activity"/>
    <property type="evidence" value="ECO:0007669"/>
    <property type="project" value="UniProtKB-KW"/>
</dbReference>
<sequence length="270" mass="28164">MTHSTRPLAVVTGATGGIGRDICRLLAREGYDIVAQYNSQHERAEQLKLSLDELGAHCTTVSCDLGAPEAVDAVDAAVEDALSSTGGELKALVNNAAMLLGPSLSSATHEQFDAYMAVNVRAPFFLAQRLSLRMPPGGAIVNVSSAGVHFSCPDDIVYAMGKAALESMAFHAAESLAERGVRINAVIPGFTDNGHELFSIPEARAHMSTFAVQGDVADPSVVAEAVLFLLSDRASRTTGTTLDVSGGSTLGARPRSEEKLTLLALQGQGA</sequence>
<dbReference type="Proteomes" id="UP000182652">
    <property type="component" value="Unassembled WGS sequence"/>
</dbReference>
<evidence type="ECO:0000313" key="4">
    <source>
        <dbReference type="EMBL" id="SEB57420.1"/>
    </source>
</evidence>
<dbReference type="PRINTS" id="PR00080">
    <property type="entry name" value="SDRFAMILY"/>
</dbReference>
<dbReference type="PANTHER" id="PTHR43639:SF1">
    <property type="entry name" value="SHORT-CHAIN DEHYDROGENASE_REDUCTASE FAMILY PROTEIN"/>
    <property type="match status" value="1"/>
</dbReference>
<evidence type="ECO:0000259" key="3">
    <source>
        <dbReference type="SMART" id="SM00822"/>
    </source>
</evidence>
<dbReference type="PANTHER" id="PTHR43639">
    <property type="entry name" value="OXIDOREDUCTASE, SHORT-CHAIN DEHYDROGENASE/REDUCTASE FAMILY (AFU_ORTHOLOGUE AFUA_5G02870)"/>
    <property type="match status" value="1"/>
</dbReference>
<dbReference type="InterPro" id="IPR036291">
    <property type="entry name" value="NAD(P)-bd_dom_sf"/>
</dbReference>
<gene>
    <name evidence="4" type="ORF">SAMN04489745_0629</name>
</gene>
<dbReference type="STRING" id="156980.SAMN04489745_0629"/>
<reference evidence="4 5" key="1">
    <citation type="submission" date="2016-10" db="EMBL/GenBank/DDBJ databases">
        <authorList>
            <person name="de Groot N.N."/>
        </authorList>
    </citation>
    <scope>NUCLEOTIDE SEQUENCE [LARGE SCALE GENOMIC DNA]</scope>
    <source>
        <strain evidence="4 5">DSM 10495</strain>
    </source>
</reference>
<dbReference type="Pfam" id="PF13561">
    <property type="entry name" value="adh_short_C2"/>
    <property type="match status" value="1"/>
</dbReference>
<name>A0A1H4KFT5_9MICC</name>
<keyword evidence="5" id="KW-1185">Reference proteome</keyword>
<evidence type="ECO:0000256" key="2">
    <source>
        <dbReference type="ARBA" id="ARBA00023002"/>
    </source>
</evidence>
<dbReference type="RefSeq" id="WP_066213907.1">
    <property type="nucleotide sequence ID" value="NZ_FNSN01000003.1"/>
</dbReference>
<organism evidence="4 5">
    <name type="scientific">Arthrobacter woluwensis</name>
    <dbReference type="NCBI Taxonomy" id="156980"/>
    <lineage>
        <taxon>Bacteria</taxon>
        <taxon>Bacillati</taxon>
        <taxon>Actinomycetota</taxon>
        <taxon>Actinomycetes</taxon>
        <taxon>Micrococcales</taxon>
        <taxon>Micrococcaceae</taxon>
        <taxon>Arthrobacter</taxon>
    </lineage>
</organism>
<dbReference type="PROSITE" id="PS00061">
    <property type="entry name" value="ADH_SHORT"/>
    <property type="match status" value="1"/>
</dbReference>
<feature type="domain" description="Ketoreductase" evidence="3">
    <location>
        <begin position="7"/>
        <end position="193"/>
    </location>
</feature>
<dbReference type="PRINTS" id="PR00081">
    <property type="entry name" value="GDHRDH"/>
</dbReference>